<keyword evidence="1" id="KW-0479">Metal-binding</keyword>
<dbReference type="InterPro" id="IPR027370">
    <property type="entry name" value="Znf-RING_euk"/>
</dbReference>
<evidence type="ECO:0000313" key="7">
    <source>
        <dbReference type="EMBL" id="PRQ22302.1"/>
    </source>
</evidence>
<dbReference type="AlphaFoldDB" id="A0A2P6PK50"/>
<dbReference type="InterPro" id="IPR036987">
    <property type="entry name" value="SRA-YDG_sf"/>
</dbReference>
<keyword evidence="7" id="KW-0012">Acyltransferase</keyword>
<keyword evidence="8" id="KW-1185">Reference proteome</keyword>
<dbReference type="PROSITE" id="PS00518">
    <property type="entry name" value="ZF_RING_1"/>
    <property type="match status" value="1"/>
</dbReference>
<evidence type="ECO:0000256" key="4">
    <source>
        <dbReference type="PROSITE-ProRule" id="PRU00175"/>
    </source>
</evidence>
<dbReference type="Pfam" id="PF13445">
    <property type="entry name" value="zf-RING_UBOX"/>
    <property type="match status" value="1"/>
</dbReference>
<dbReference type="Gene3D" id="2.30.280.10">
    <property type="entry name" value="SRA-YDG"/>
    <property type="match status" value="1"/>
</dbReference>
<dbReference type="Gramene" id="PRQ22302">
    <property type="protein sequence ID" value="PRQ22302"/>
    <property type="gene ID" value="RchiOBHm_Chr6g0248801"/>
</dbReference>
<keyword evidence="7" id="KW-0808">Transferase</keyword>
<dbReference type="InterPro" id="IPR045134">
    <property type="entry name" value="UHRF1/2-like"/>
</dbReference>
<keyword evidence="2 4" id="KW-0863">Zinc-finger</keyword>
<organism evidence="7 8">
    <name type="scientific">Rosa chinensis</name>
    <name type="common">China rose</name>
    <dbReference type="NCBI Taxonomy" id="74649"/>
    <lineage>
        <taxon>Eukaryota</taxon>
        <taxon>Viridiplantae</taxon>
        <taxon>Streptophyta</taxon>
        <taxon>Embryophyta</taxon>
        <taxon>Tracheophyta</taxon>
        <taxon>Spermatophyta</taxon>
        <taxon>Magnoliopsida</taxon>
        <taxon>eudicotyledons</taxon>
        <taxon>Gunneridae</taxon>
        <taxon>Pentapetalae</taxon>
        <taxon>rosids</taxon>
        <taxon>fabids</taxon>
        <taxon>Rosales</taxon>
        <taxon>Rosaceae</taxon>
        <taxon>Rosoideae</taxon>
        <taxon>Rosoideae incertae sedis</taxon>
        <taxon>Rosa</taxon>
    </lineage>
</organism>
<proteinExistence type="predicted"/>
<reference evidence="7 8" key="1">
    <citation type="journal article" date="2018" name="Nat. Genet.">
        <title>The Rosa genome provides new insights in the design of modern roses.</title>
        <authorList>
            <person name="Bendahmane M."/>
        </authorList>
    </citation>
    <scope>NUCLEOTIDE SEQUENCE [LARGE SCALE GENOMIC DNA]</scope>
    <source>
        <strain evidence="8">cv. Old Blush</strain>
    </source>
</reference>
<dbReference type="PANTHER" id="PTHR14140">
    <property type="entry name" value="E3 UBIQUITIN-PROTEIN LIGASE UHRF-RELATED"/>
    <property type="match status" value="1"/>
</dbReference>
<accession>A0A2P6PK50</accession>
<evidence type="ECO:0000256" key="2">
    <source>
        <dbReference type="ARBA" id="ARBA00022771"/>
    </source>
</evidence>
<dbReference type="GO" id="GO:0008270">
    <property type="term" value="F:zinc ion binding"/>
    <property type="evidence" value="ECO:0007669"/>
    <property type="project" value="UniProtKB-KW"/>
</dbReference>
<protein>
    <submittedName>
        <fullName evidence="7">Putative aminoacyltransferase, E1 ubiquitin-activating enzyme</fullName>
        <ecNumber evidence="7">2.3.2.-</ecNumber>
        <ecNumber evidence="7">6.2.1.45</ecNumber>
    </submittedName>
</protein>
<gene>
    <name evidence="7" type="ORF">RchiOBHm_Chr6g0248801</name>
</gene>
<feature type="domain" description="RING-type" evidence="6">
    <location>
        <begin position="129"/>
        <end position="186"/>
    </location>
</feature>
<dbReference type="EC" id="6.2.1.45" evidence="7"/>
<feature type="region of interest" description="Disordered" evidence="5">
    <location>
        <begin position="217"/>
        <end position="310"/>
    </location>
</feature>
<keyword evidence="3" id="KW-0862">Zinc</keyword>
<name>A0A2P6PK50_ROSCH</name>
<dbReference type="PANTHER" id="PTHR14140:SF39">
    <property type="entry name" value="E3 UBIQUITIN-PROTEIN LIGASE ORTHRUS 2-LIKE"/>
    <property type="match status" value="1"/>
</dbReference>
<dbReference type="Gene3D" id="3.30.40.10">
    <property type="entry name" value="Zinc/RING finger domain, C3HC4 (zinc finger)"/>
    <property type="match status" value="1"/>
</dbReference>
<sequence length="310" mass="35215">MRLRRWDCDMMGFTGLKNVGGKMEHRVKVCRYLFVRCDNEPAPWTSDDHGDRPRPLPDIAELNSAIDITNTKGSPSWDYDAEKACWMWKKPRPLSRQLVDRGEPDGKKIRRVRRQEQNAKEKVLKGFRCDKCQKIMTEPVTTPCGHNFCKACLQDTFAGISLIKQRTCQGGRTLRAQKNVMKCPKCPHDIADFLQNPQVNKNLENAIELLHQKEEDVAEEVEDAEEDEDDEEEEEAEETYNAGEESEAEDKGSIPPIPQIETTEQQTCEQKKPSHKRNRSSNGDNVLDGGALTKRSKRSKVGAASSLIDS</sequence>
<evidence type="ECO:0000313" key="8">
    <source>
        <dbReference type="Proteomes" id="UP000238479"/>
    </source>
</evidence>
<feature type="compositionally biased region" description="Acidic residues" evidence="5">
    <location>
        <begin position="217"/>
        <end position="248"/>
    </location>
</feature>
<dbReference type="STRING" id="74649.A0A2P6PK50"/>
<evidence type="ECO:0000256" key="1">
    <source>
        <dbReference type="ARBA" id="ARBA00022723"/>
    </source>
</evidence>
<dbReference type="SMART" id="SM00184">
    <property type="entry name" value="RING"/>
    <property type="match status" value="1"/>
</dbReference>
<dbReference type="EC" id="2.3.2.-" evidence="7"/>
<evidence type="ECO:0000256" key="5">
    <source>
        <dbReference type="SAM" id="MobiDB-lite"/>
    </source>
</evidence>
<dbReference type="GO" id="GO:0004839">
    <property type="term" value="F:ubiquitin activating enzyme activity"/>
    <property type="evidence" value="ECO:0007669"/>
    <property type="project" value="UniProtKB-EC"/>
</dbReference>
<dbReference type="SUPFAM" id="SSF57850">
    <property type="entry name" value="RING/U-box"/>
    <property type="match status" value="1"/>
</dbReference>
<dbReference type="PROSITE" id="PS50089">
    <property type="entry name" value="ZF_RING_2"/>
    <property type="match status" value="1"/>
</dbReference>
<dbReference type="InterPro" id="IPR013083">
    <property type="entry name" value="Znf_RING/FYVE/PHD"/>
</dbReference>
<dbReference type="InterPro" id="IPR017907">
    <property type="entry name" value="Znf_RING_CS"/>
</dbReference>
<evidence type="ECO:0000256" key="3">
    <source>
        <dbReference type="ARBA" id="ARBA00022833"/>
    </source>
</evidence>
<dbReference type="Proteomes" id="UP000238479">
    <property type="component" value="Chromosome 6"/>
</dbReference>
<dbReference type="GO" id="GO:0061630">
    <property type="term" value="F:ubiquitin protein ligase activity"/>
    <property type="evidence" value="ECO:0007669"/>
    <property type="project" value="TreeGrafter"/>
</dbReference>
<feature type="compositionally biased region" description="Low complexity" evidence="5">
    <location>
        <begin position="259"/>
        <end position="268"/>
    </location>
</feature>
<comment type="caution">
    <text evidence="7">The sequence shown here is derived from an EMBL/GenBank/DDBJ whole genome shotgun (WGS) entry which is preliminary data.</text>
</comment>
<evidence type="ECO:0000259" key="6">
    <source>
        <dbReference type="PROSITE" id="PS50089"/>
    </source>
</evidence>
<dbReference type="EMBL" id="PDCK01000044">
    <property type="protein sequence ID" value="PRQ22302.1"/>
    <property type="molecule type" value="Genomic_DNA"/>
</dbReference>
<dbReference type="InterPro" id="IPR001841">
    <property type="entry name" value="Znf_RING"/>
</dbReference>
<dbReference type="GO" id="GO:0044027">
    <property type="term" value="P:negative regulation of gene expression via chromosomal CpG island methylation"/>
    <property type="evidence" value="ECO:0007669"/>
    <property type="project" value="TreeGrafter"/>
</dbReference>
<keyword evidence="7" id="KW-0436">Ligase</keyword>